<reference evidence="2 3" key="1">
    <citation type="journal article" date="2024" name="Nat. Commun.">
        <title>Phylogenomics reveals the evolutionary origins of lichenization in chlorophyte algae.</title>
        <authorList>
            <person name="Puginier C."/>
            <person name="Libourel C."/>
            <person name="Otte J."/>
            <person name="Skaloud P."/>
            <person name="Haon M."/>
            <person name="Grisel S."/>
            <person name="Petersen M."/>
            <person name="Berrin J.G."/>
            <person name="Delaux P.M."/>
            <person name="Dal Grande F."/>
            <person name="Keller J."/>
        </authorList>
    </citation>
    <scope>NUCLEOTIDE SEQUENCE [LARGE SCALE GENOMIC DNA]</scope>
    <source>
        <strain evidence="2 3">SAG 2036</strain>
    </source>
</reference>
<feature type="region of interest" description="Disordered" evidence="1">
    <location>
        <begin position="424"/>
        <end position="555"/>
    </location>
</feature>
<name>A0AAW1NRF0_9CHLO</name>
<evidence type="ECO:0000313" key="2">
    <source>
        <dbReference type="EMBL" id="KAK9791833.1"/>
    </source>
</evidence>
<organism evidence="2 3">
    <name type="scientific">Symbiochloris irregularis</name>
    <dbReference type="NCBI Taxonomy" id="706552"/>
    <lineage>
        <taxon>Eukaryota</taxon>
        <taxon>Viridiplantae</taxon>
        <taxon>Chlorophyta</taxon>
        <taxon>core chlorophytes</taxon>
        <taxon>Trebouxiophyceae</taxon>
        <taxon>Trebouxiales</taxon>
        <taxon>Trebouxiaceae</taxon>
        <taxon>Symbiochloris</taxon>
    </lineage>
</organism>
<dbReference type="SUPFAM" id="SSF52540">
    <property type="entry name" value="P-loop containing nucleoside triphosphate hydrolases"/>
    <property type="match status" value="1"/>
</dbReference>
<feature type="compositionally biased region" description="Acidic residues" evidence="1">
    <location>
        <begin position="434"/>
        <end position="457"/>
    </location>
</feature>
<protein>
    <recommendedName>
        <fullName evidence="4">2-phosphoglycerate kinase</fullName>
    </recommendedName>
</protein>
<feature type="compositionally biased region" description="Basic and acidic residues" evidence="1">
    <location>
        <begin position="224"/>
        <end position="233"/>
    </location>
</feature>
<evidence type="ECO:0000256" key="1">
    <source>
        <dbReference type="SAM" id="MobiDB-lite"/>
    </source>
</evidence>
<dbReference type="AlphaFoldDB" id="A0AAW1NRF0"/>
<feature type="compositionally biased region" description="Polar residues" evidence="1">
    <location>
        <begin position="458"/>
        <end position="484"/>
    </location>
</feature>
<feature type="compositionally biased region" description="Basic and acidic residues" evidence="1">
    <location>
        <begin position="424"/>
        <end position="433"/>
    </location>
</feature>
<keyword evidence="3" id="KW-1185">Reference proteome</keyword>
<feature type="compositionally biased region" description="Polar residues" evidence="1">
    <location>
        <begin position="210"/>
        <end position="222"/>
    </location>
</feature>
<evidence type="ECO:0008006" key="4">
    <source>
        <dbReference type="Google" id="ProtNLM"/>
    </source>
</evidence>
<gene>
    <name evidence="2" type="ORF">WJX73_005551</name>
</gene>
<dbReference type="PANTHER" id="PTHR33477:SF3">
    <property type="entry name" value="P-LOOP NTPASE DOMAIN-CONTAINING PROTEIN LPA1 HOMOLOG 1"/>
    <property type="match status" value="1"/>
</dbReference>
<dbReference type="Gene3D" id="3.40.50.300">
    <property type="entry name" value="P-loop containing nucleotide triphosphate hydrolases"/>
    <property type="match status" value="1"/>
</dbReference>
<dbReference type="PANTHER" id="PTHR33477">
    <property type="entry name" value="P-LOOP NTPASE DOMAIN-CONTAINING PROTEIN LPA1 HOMOLOG 1"/>
    <property type="match status" value="1"/>
</dbReference>
<dbReference type="Proteomes" id="UP001465755">
    <property type="component" value="Unassembled WGS sequence"/>
</dbReference>
<proteinExistence type="predicted"/>
<sequence>MTGVTFLYVSHPSSDAGKTKPRSGVPRPAAELGSAASSCARYTQASLKTTLQAAGCKPRVAHKASKGVFIALNIRLMEGGLDLETGNKVNGCDLDKAVKPLGSFANPLARHEWIGLIMTHVAQHTDSGLQQEDLEAASSILEGRRCVAVLLAGTSGCGKSTLAGLLASRLGITTLLSTDSIRHMMRSFVPQSQAPLLWASTYQAGDHLTATPSQREPSTSPAAESHERRHVEDTAQMDARPAAVEGYKAQSRMVLDSLDAIIGACASRGESLVIEGVLLSTDNILALMSRHHNIIPFLIHISNEAKHRERFAVRAKYMTLEAQSNRYVHYLPAIRAIQHHLEQGAASLRIPAVNNTNVDRSVAIIHSTVLACLRRQAQGAQMLDASTSTVEVVAQEFAIVMAHSWSSKRMLQLIRRKAEAKQRHAAEEVKDQQVEDEQDSEQEEEAEEREAPEDDVTNTDAHSAFGNQSRIASSDAGSVSNGARTSHDGGEVSTAAATRMDGSVMENELDMDDQAGSQHHDHGLSHLHDPIERSRDSPHRYQRDDSEASQLHVHW</sequence>
<comment type="caution">
    <text evidence="2">The sequence shown here is derived from an EMBL/GenBank/DDBJ whole genome shotgun (WGS) entry which is preliminary data.</text>
</comment>
<feature type="compositionally biased region" description="Basic and acidic residues" evidence="1">
    <location>
        <begin position="518"/>
        <end position="546"/>
    </location>
</feature>
<dbReference type="EMBL" id="JALJOQ010000171">
    <property type="protein sequence ID" value="KAK9791833.1"/>
    <property type="molecule type" value="Genomic_DNA"/>
</dbReference>
<evidence type="ECO:0000313" key="3">
    <source>
        <dbReference type="Proteomes" id="UP001465755"/>
    </source>
</evidence>
<accession>A0AAW1NRF0</accession>
<dbReference type="InterPro" id="IPR027417">
    <property type="entry name" value="P-loop_NTPase"/>
</dbReference>
<feature type="region of interest" description="Disordered" evidence="1">
    <location>
        <begin position="208"/>
        <end position="233"/>
    </location>
</feature>